<dbReference type="EnsemblProtists" id="PYU1_T000898">
    <property type="protein sequence ID" value="PYU1_T000898"/>
    <property type="gene ID" value="PYU1_G000898"/>
</dbReference>
<sequence>DLLFWSALYRIKASIGQAIEPTTITCDFEAGFISAIQSEFNTTNIVLREGGIDLLTAIAPVLIFPVGIPAVKEFLVRRMDGSPTPCKWDEFWQYFDRFWMTMVSLWNI</sequence>
<reference evidence="2" key="1">
    <citation type="journal article" date="2010" name="Genome Biol.">
        <title>Genome sequence of the necrotrophic plant pathogen Pythium ultimum reveals original pathogenicity mechanisms and effector repertoire.</title>
        <authorList>
            <person name="Levesque C.A."/>
            <person name="Brouwer H."/>
            <person name="Cano L."/>
            <person name="Hamilton J.P."/>
            <person name="Holt C."/>
            <person name="Huitema E."/>
            <person name="Raffaele S."/>
            <person name="Robideau G.P."/>
            <person name="Thines M."/>
            <person name="Win J."/>
            <person name="Zerillo M.M."/>
            <person name="Beakes G.W."/>
            <person name="Boore J.L."/>
            <person name="Busam D."/>
            <person name="Dumas B."/>
            <person name="Ferriera S."/>
            <person name="Fuerstenberg S.I."/>
            <person name="Gachon C.M."/>
            <person name="Gaulin E."/>
            <person name="Govers F."/>
            <person name="Grenville-Briggs L."/>
            <person name="Horner N."/>
            <person name="Hostetler J."/>
            <person name="Jiang R.H."/>
            <person name="Johnson J."/>
            <person name="Krajaejun T."/>
            <person name="Lin H."/>
            <person name="Meijer H.J."/>
            <person name="Moore B."/>
            <person name="Morris P."/>
            <person name="Phuntmart V."/>
            <person name="Puiu D."/>
            <person name="Shetty J."/>
            <person name="Stajich J.E."/>
            <person name="Tripathy S."/>
            <person name="Wawra S."/>
            <person name="van West P."/>
            <person name="Whitty B.R."/>
            <person name="Coutinho P.M."/>
            <person name="Henrissat B."/>
            <person name="Martin F."/>
            <person name="Thomas P.D."/>
            <person name="Tyler B.M."/>
            <person name="De Vries R.P."/>
            <person name="Kamoun S."/>
            <person name="Yandell M."/>
            <person name="Tisserat N."/>
            <person name="Buell C.R."/>
        </authorList>
    </citation>
    <scope>NUCLEOTIDE SEQUENCE</scope>
    <source>
        <strain evidence="2">DAOM:BR144</strain>
    </source>
</reference>
<dbReference type="VEuPathDB" id="FungiDB:PYU1_G000898"/>
<evidence type="ECO:0000313" key="2">
    <source>
        <dbReference type="Proteomes" id="UP000019132"/>
    </source>
</evidence>
<keyword evidence="2" id="KW-1185">Reference proteome</keyword>
<reference evidence="2" key="2">
    <citation type="submission" date="2010-04" db="EMBL/GenBank/DDBJ databases">
        <authorList>
            <person name="Buell R."/>
            <person name="Hamilton J."/>
            <person name="Hostetler J."/>
        </authorList>
    </citation>
    <scope>NUCLEOTIDE SEQUENCE [LARGE SCALE GENOMIC DNA]</scope>
    <source>
        <strain evidence="2">DAOM:BR144</strain>
    </source>
</reference>
<dbReference type="Proteomes" id="UP000019132">
    <property type="component" value="Unassembled WGS sequence"/>
</dbReference>
<organism evidence="1 2">
    <name type="scientific">Globisporangium ultimum (strain ATCC 200006 / CBS 805.95 / DAOM BR144)</name>
    <name type="common">Pythium ultimum</name>
    <dbReference type="NCBI Taxonomy" id="431595"/>
    <lineage>
        <taxon>Eukaryota</taxon>
        <taxon>Sar</taxon>
        <taxon>Stramenopiles</taxon>
        <taxon>Oomycota</taxon>
        <taxon>Peronosporomycetes</taxon>
        <taxon>Pythiales</taxon>
        <taxon>Pythiaceae</taxon>
        <taxon>Globisporangium</taxon>
    </lineage>
</organism>
<dbReference type="InParanoid" id="K3W7F7"/>
<name>K3W7F7_GLOUD</name>
<evidence type="ECO:0008006" key="3">
    <source>
        <dbReference type="Google" id="ProtNLM"/>
    </source>
</evidence>
<dbReference type="HOGENOM" id="CLU_2203970_0_0_1"/>
<evidence type="ECO:0000313" key="1">
    <source>
        <dbReference type="EnsemblProtists" id="PYU1_T000898"/>
    </source>
</evidence>
<protein>
    <recommendedName>
        <fullName evidence="3">MULE transposase domain-containing protein</fullName>
    </recommendedName>
</protein>
<proteinExistence type="predicted"/>
<dbReference type="EMBL" id="GL376620">
    <property type="status" value="NOT_ANNOTATED_CDS"/>
    <property type="molecule type" value="Genomic_DNA"/>
</dbReference>
<reference evidence="1" key="3">
    <citation type="submission" date="2015-02" db="UniProtKB">
        <authorList>
            <consortium name="EnsemblProtists"/>
        </authorList>
    </citation>
    <scope>IDENTIFICATION</scope>
    <source>
        <strain evidence="1">DAOM BR144</strain>
    </source>
</reference>
<dbReference type="AlphaFoldDB" id="K3W7F7"/>
<accession>K3W7F7</accession>